<evidence type="ECO:0000256" key="2">
    <source>
        <dbReference type="ARBA" id="ARBA00004749"/>
    </source>
</evidence>
<gene>
    <name evidence="9" type="ORF">SAMN05444336_102401</name>
</gene>
<dbReference type="GO" id="GO:0110142">
    <property type="term" value="C:ubiquinone biosynthesis complex"/>
    <property type="evidence" value="ECO:0007669"/>
    <property type="project" value="UniProtKB-ARBA"/>
</dbReference>
<proteinExistence type="inferred from homology"/>
<keyword evidence="7" id="KW-0503">Monooxygenase</keyword>
<evidence type="ECO:0000313" key="10">
    <source>
        <dbReference type="Proteomes" id="UP000199118"/>
    </source>
</evidence>
<protein>
    <submittedName>
        <fullName evidence="9">2-octaprenyl-6-methoxyphenol hydroxylase /2-octaprenyl-3-methyl-6-methoxy-1,4-benzoquinol hydroxylase</fullName>
    </submittedName>
</protein>
<name>A0A1H2WJE4_9RHOB</name>
<dbReference type="SUPFAM" id="SSF51905">
    <property type="entry name" value="FAD/NAD(P)-binding domain"/>
    <property type="match status" value="1"/>
</dbReference>
<dbReference type="InterPro" id="IPR002938">
    <property type="entry name" value="FAD-bd"/>
</dbReference>
<comment type="pathway">
    <text evidence="2">Cofactor biosynthesis; ubiquinone biosynthesis.</text>
</comment>
<dbReference type="GO" id="GO:0016705">
    <property type="term" value="F:oxidoreductase activity, acting on paired donors, with incorporation or reduction of molecular oxygen"/>
    <property type="evidence" value="ECO:0007669"/>
    <property type="project" value="InterPro"/>
</dbReference>
<dbReference type="Pfam" id="PF01494">
    <property type="entry name" value="FAD_binding_3"/>
    <property type="match status" value="1"/>
</dbReference>
<sequence>MSARFGGAFRRTVTARMGMDNRGRARHFFGMSMDADALIVGGGLNGPAMALALACAGMRVTVLDAAALDAATAAAFDGRAYNLGLGSQRFLKVAGVWGAVADAAQPVTRVALEDARPGAGPTPALAHFDHAELDEGPVSVILEDRVLRPALLAAAAAHPGVTLRGGADVIATRQGPGAAEAEVAGGETLRAPLLIACDGRESPVARRAGIRRVGWGYDQTGLVSAIEHEADHAGVARQRFLPGGPFAVLPLPGGHRSSLVWTERTAEAARIHALPDAAYLVELEARLGGALGAVSLAGRRWRYPLKLSVADAWAKPRLALAGDAAHAVHPIAGQGLNLGLRDAAALAEVLAEARRRGEDIGAEQVLERYVRWRRFDGVSMALGMDAVNRLFSNDDPGLRLLRDAGLALAGRLAPARRFFMREAAGVSGDVPRMLRGLPV</sequence>
<evidence type="ECO:0000256" key="1">
    <source>
        <dbReference type="ARBA" id="ARBA00001974"/>
    </source>
</evidence>
<dbReference type="UniPathway" id="UPA00232"/>
<keyword evidence="5" id="KW-0274">FAD</keyword>
<evidence type="ECO:0000256" key="5">
    <source>
        <dbReference type="ARBA" id="ARBA00022827"/>
    </source>
</evidence>
<dbReference type="InterPro" id="IPR018168">
    <property type="entry name" value="Ubi_Hdrlase_CS"/>
</dbReference>
<dbReference type="InterPro" id="IPR036188">
    <property type="entry name" value="FAD/NAD-bd_sf"/>
</dbReference>
<dbReference type="FunFam" id="3.50.50.60:FF:000021">
    <property type="entry name" value="Ubiquinone biosynthesis monooxygenase COQ6"/>
    <property type="match status" value="1"/>
</dbReference>
<dbReference type="PRINTS" id="PR00420">
    <property type="entry name" value="RNGMNOXGNASE"/>
</dbReference>
<dbReference type="Proteomes" id="UP000199118">
    <property type="component" value="Unassembled WGS sequence"/>
</dbReference>
<dbReference type="GO" id="GO:0071949">
    <property type="term" value="F:FAD binding"/>
    <property type="evidence" value="ECO:0007669"/>
    <property type="project" value="InterPro"/>
</dbReference>
<dbReference type="AlphaFoldDB" id="A0A1H2WJE4"/>
<accession>A0A1H2WJE4</accession>
<evidence type="ECO:0000256" key="6">
    <source>
        <dbReference type="ARBA" id="ARBA00023002"/>
    </source>
</evidence>
<evidence type="ECO:0000256" key="7">
    <source>
        <dbReference type="ARBA" id="ARBA00023033"/>
    </source>
</evidence>
<feature type="domain" description="FAD-binding" evidence="8">
    <location>
        <begin position="35"/>
        <end position="373"/>
    </location>
</feature>
<evidence type="ECO:0000256" key="4">
    <source>
        <dbReference type="ARBA" id="ARBA00022630"/>
    </source>
</evidence>
<dbReference type="InterPro" id="IPR010971">
    <property type="entry name" value="UbiH/COQ6"/>
</dbReference>
<evidence type="ECO:0000256" key="3">
    <source>
        <dbReference type="ARBA" id="ARBA00005349"/>
    </source>
</evidence>
<dbReference type="GO" id="GO:0006744">
    <property type="term" value="P:ubiquinone biosynthetic process"/>
    <property type="evidence" value="ECO:0007669"/>
    <property type="project" value="UniProtKB-UniPathway"/>
</dbReference>
<dbReference type="STRING" id="356660.SAMN05444336_102401"/>
<dbReference type="GO" id="GO:0004497">
    <property type="term" value="F:monooxygenase activity"/>
    <property type="evidence" value="ECO:0007669"/>
    <property type="project" value="UniProtKB-KW"/>
</dbReference>
<dbReference type="InterPro" id="IPR051205">
    <property type="entry name" value="UbiH/COQ6_monooxygenase"/>
</dbReference>
<keyword evidence="10" id="KW-1185">Reference proteome</keyword>
<keyword evidence="4" id="KW-0285">Flavoprotein</keyword>
<evidence type="ECO:0000313" key="9">
    <source>
        <dbReference type="EMBL" id="SDW80685.1"/>
    </source>
</evidence>
<dbReference type="Gene3D" id="3.50.50.60">
    <property type="entry name" value="FAD/NAD(P)-binding domain"/>
    <property type="match status" value="2"/>
</dbReference>
<evidence type="ECO:0000259" key="8">
    <source>
        <dbReference type="Pfam" id="PF01494"/>
    </source>
</evidence>
<organism evidence="9 10">
    <name type="scientific">Albimonas donghaensis</name>
    <dbReference type="NCBI Taxonomy" id="356660"/>
    <lineage>
        <taxon>Bacteria</taxon>
        <taxon>Pseudomonadati</taxon>
        <taxon>Pseudomonadota</taxon>
        <taxon>Alphaproteobacteria</taxon>
        <taxon>Rhodobacterales</taxon>
        <taxon>Paracoccaceae</taxon>
        <taxon>Albimonas</taxon>
    </lineage>
</organism>
<dbReference type="EMBL" id="FNMZ01000002">
    <property type="protein sequence ID" value="SDW80685.1"/>
    <property type="molecule type" value="Genomic_DNA"/>
</dbReference>
<dbReference type="PANTHER" id="PTHR43876">
    <property type="entry name" value="UBIQUINONE BIOSYNTHESIS MONOOXYGENASE COQ6, MITOCHONDRIAL"/>
    <property type="match status" value="1"/>
</dbReference>
<keyword evidence="6" id="KW-0560">Oxidoreductase</keyword>
<reference evidence="9 10" key="1">
    <citation type="submission" date="2016-10" db="EMBL/GenBank/DDBJ databases">
        <authorList>
            <person name="de Groot N.N."/>
        </authorList>
    </citation>
    <scope>NUCLEOTIDE SEQUENCE [LARGE SCALE GENOMIC DNA]</scope>
    <source>
        <strain evidence="9 10">DSM 17890</strain>
    </source>
</reference>
<comment type="similarity">
    <text evidence="3">Belongs to the UbiH/COQ6 family.</text>
</comment>
<dbReference type="PANTHER" id="PTHR43876:SF7">
    <property type="entry name" value="UBIQUINONE BIOSYNTHESIS MONOOXYGENASE COQ6, MITOCHONDRIAL"/>
    <property type="match status" value="1"/>
</dbReference>
<dbReference type="NCBIfam" id="TIGR01988">
    <property type="entry name" value="Ubi-OHases"/>
    <property type="match status" value="1"/>
</dbReference>
<dbReference type="PROSITE" id="PS01304">
    <property type="entry name" value="UBIH"/>
    <property type="match status" value="1"/>
</dbReference>
<comment type="cofactor">
    <cofactor evidence="1">
        <name>FAD</name>
        <dbReference type="ChEBI" id="CHEBI:57692"/>
    </cofactor>
</comment>